<organism evidence="2 3">
    <name type="scientific">Faecalibacterium prausnitzii</name>
    <dbReference type="NCBI Taxonomy" id="853"/>
    <lineage>
        <taxon>Bacteria</taxon>
        <taxon>Bacillati</taxon>
        <taxon>Bacillota</taxon>
        <taxon>Clostridia</taxon>
        <taxon>Eubacteriales</taxon>
        <taxon>Oscillospiraceae</taxon>
        <taxon>Faecalibacterium</taxon>
    </lineage>
</organism>
<evidence type="ECO:0000313" key="2">
    <source>
        <dbReference type="EMBL" id="RAW63801.1"/>
    </source>
</evidence>
<dbReference type="InterPro" id="IPR052399">
    <property type="entry name" value="Phage_Baseplate_Assmbl_Protein"/>
</dbReference>
<feature type="domain" description="Baseplate protein J-like barrel" evidence="1">
    <location>
        <begin position="103"/>
        <end position="184"/>
    </location>
</feature>
<evidence type="ECO:0000259" key="1">
    <source>
        <dbReference type="Pfam" id="PF04865"/>
    </source>
</evidence>
<dbReference type="EMBL" id="PRLF01000024">
    <property type="protein sequence ID" value="RAW63801.1"/>
    <property type="molecule type" value="Genomic_DNA"/>
</dbReference>
<accession>A0A329URN9</accession>
<dbReference type="InterPro" id="IPR006949">
    <property type="entry name" value="Barrel_Baseplate_J-like"/>
</dbReference>
<gene>
    <name evidence="2" type="ORF">C4N21_12840</name>
</gene>
<dbReference type="PANTHER" id="PTHR37829:SF3">
    <property type="entry name" value="PROTEIN JAYE-RELATED"/>
    <property type="match status" value="1"/>
</dbReference>
<dbReference type="Proteomes" id="UP000250550">
    <property type="component" value="Unassembled WGS sequence"/>
</dbReference>
<dbReference type="Pfam" id="PF04865">
    <property type="entry name" value="Baseplate_J"/>
    <property type="match status" value="1"/>
</dbReference>
<dbReference type="PANTHER" id="PTHR37829">
    <property type="entry name" value="PHAGE-LIKE ELEMENT PBSX PROTEIN XKDT"/>
    <property type="match status" value="1"/>
</dbReference>
<reference evidence="2 3" key="1">
    <citation type="submission" date="2018-02" db="EMBL/GenBank/DDBJ databases">
        <title>Complete genome sequencing of Faecalibacterium prausnitzii strains isolated from the human gut.</title>
        <authorList>
            <person name="Fitzgerald B.C."/>
            <person name="Shkoporov A.N."/>
            <person name="Ross P.R."/>
            <person name="Hill C."/>
        </authorList>
    </citation>
    <scope>NUCLEOTIDE SEQUENCE [LARGE SCALE GENOMIC DNA]</scope>
    <source>
        <strain evidence="2 3">APC924/119</strain>
    </source>
</reference>
<comment type="caution">
    <text evidence="2">The sequence shown here is derived from an EMBL/GenBank/DDBJ whole genome shotgun (WGS) entry which is preliminary data.</text>
</comment>
<evidence type="ECO:0000313" key="3">
    <source>
        <dbReference type="Proteomes" id="UP000250550"/>
    </source>
</evidence>
<proteinExistence type="predicted"/>
<name>A0A329URN9_9FIRM</name>
<dbReference type="AlphaFoldDB" id="A0A329URN9"/>
<sequence>MVDEYGWGLTSAGFRRPTYNELLDALEHKARELFGATANLTVRSPLGLFLRIFAWILNILFSVLEDVYNSRFVDTAVGTSLLNLGRAIGLRVLSAQKASGYIMVTGPPGVIVPAGWLVETAAGIQFFAVSDTEIGAEGTVMVPFRCTSTGPDGNVAADTITTITNPGSVAGITAVTNPAAFTGGRERETDEEFRDRYYASVDYAGGVNADSIRAALLQNVDGIMEAKVFENDTDDVDDYGLPPHSIEAVVYGGLDSDIAQIIYKELGAGIQTTGQKVIEVITASGATKAIHFNRPHPVPVYVKVVGLSTSGDFPHDGVDQLRAAIVAYIGDNESGGVSIGETLYHQRLPAVLYKVPGVLDFDVLIGTDAENLQADNIPVDSRSKVVTDDGMVTIDA</sequence>
<protein>
    <recommendedName>
        <fullName evidence="1">Baseplate protein J-like barrel domain-containing protein</fullName>
    </recommendedName>
</protein>